<dbReference type="NCBIfam" id="TIGR03142">
    <property type="entry name" value="cytochro_ccmI"/>
    <property type="match status" value="1"/>
</dbReference>
<evidence type="ECO:0000313" key="3">
    <source>
        <dbReference type="Proteomes" id="UP000617355"/>
    </source>
</evidence>
<dbReference type="Proteomes" id="UP000617355">
    <property type="component" value="Unassembled WGS sequence"/>
</dbReference>
<gene>
    <name evidence="2" type="ORF">GCM10011358_11730</name>
</gene>
<dbReference type="RefSeq" id="WP_188526719.1">
    <property type="nucleotide sequence ID" value="NZ_BMGI01000002.1"/>
</dbReference>
<sequence>MIGFWILAGLFAIVATAILGRALFTGPDDAATTADYDMQVYRDQLKELDRDVGRGVIGAEEAERAKVEISRRLLDADRKAQAGELAGKAPRGATIAALALSGAAILGGGFWLYADMGAPGYWDMPLKARFEAAEIARETRASQAEIEATLPDWAGPPAEAPADYLELVDKLRTAVAERPGEVQGQLLVAQHEAALGNYVAAHEAMARAIDLKGPNASAEEYSQYADLLALAAGGEISPEAEAAIDAALALNPRDHVARYYAGLLHAQTGRPDLAFPIWRDLLEGSDPSEPWVPPIMAQIRQLAALAGEDYTPPQLESRVPGLSAGDIAAAENQTPEERAERLETLVATLMQRLANDGGTAADWARLIEGLGVLGDTARAAAIWSEAQTVFAGRPDDLAQIDAAAASAGLDGAGPALAGPTAEDMEAAAGMEAEDRAAMIEGMVSRLYDTLTEEGGTPERWAQLFNALAVQGDAARAQSAWEAAQAAFEGDPATLDALRPAALAAGATE</sequence>
<dbReference type="SUPFAM" id="SSF48452">
    <property type="entry name" value="TPR-like"/>
    <property type="match status" value="1"/>
</dbReference>
<comment type="caution">
    <text evidence="2">The sequence shown here is derived from an EMBL/GenBank/DDBJ whole genome shotgun (WGS) entry which is preliminary data.</text>
</comment>
<protein>
    <submittedName>
        <fullName evidence="2">C-type cytochrome biogenesis protein CcmI</fullName>
    </submittedName>
</protein>
<accession>A0ABQ1QJM3</accession>
<reference evidence="3" key="1">
    <citation type="journal article" date="2019" name="Int. J. Syst. Evol. Microbiol.">
        <title>The Global Catalogue of Microorganisms (GCM) 10K type strain sequencing project: providing services to taxonomists for standard genome sequencing and annotation.</title>
        <authorList>
            <consortium name="The Broad Institute Genomics Platform"/>
            <consortium name="The Broad Institute Genome Sequencing Center for Infectious Disease"/>
            <person name="Wu L."/>
            <person name="Ma J."/>
        </authorList>
    </citation>
    <scope>NUCLEOTIDE SEQUENCE [LARGE SCALE GENOMIC DNA]</scope>
    <source>
        <strain evidence="3">CGMCC 1.12922</strain>
    </source>
</reference>
<keyword evidence="1" id="KW-0201">Cytochrome c-type biogenesis</keyword>
<proteinExistence type="predicted"/>
<dbReference type="InterPro" id="IPR017560">
    <property type="entry name" value="Cyt_c_biogenesis_CcmI"/>
</dbReference>
<dbReference type="InterPro" id="IPR011990">
    <property type="entry name" value="TPR-like_helical_dom_sf"/>
</dbReference>
<dbReference type="Gene3D" id="1.25.40.10">
    <property type="entry name" value="Tetratricopeptide repeat domain"/>
    <property type="match status" value="1"/>
</dbReference>
<evidence type="ECO:0000256" key="1">
    <source>
        <dbReference type="ARBA" id="ARBA00022748"/>
    </source>
</evidence>
<name>A0ABQ1QJM3_9RHOB</name>
<keyword evidence="3" id="KW-1185">Reference proteome</keyword>
<organism evidence="2 3">
    <name type="scientific">Sinisalibacter lacisalsi</name>
    <dbReference type="NCBI Taxonomy" id="1526570"/>
    <lineage>
        <taxon>Bacteria</taxon>
        <taxon>Pseudomonadati</taxon>
        <taxon>Pseudomonadota</taxon>
        <taxon>Alphaproteobacteria</taxon>
        <taxon>Rhodobacterales</taxon>
        <taxon>Roseobacteraceae</taxon>
        <taxon>Sinisalibacter</taxon>
    </lineage>
</organism>
<evidence type="ECO:0000313" key="2">
    <source>
        <dbReference type="EMBL" id="GGD29381.1"/>
    </source>
</evidence>
<dbReference type="EMBL" id="BMGI01000002">
    <property type="protein sequence ID" value="GGD29381.1"/>
    <property type="molecule type" value="Genomic_DNA"/>
</dbReference>